<dbReference type="EMBL" id="JARUMK010000001">
    <property type="protein sequence ID" value="MEH0561289.1"/>
    <property type="molecule type" value="Genomic_DNA"/>
</dbReference>
<evidence type="ECO:0000313" key="2">
    <source>
        <dbReference type="EMBL" id="MEH0561289.1"/>
    </source>
</evidence>
<keyword evidence="1" id="KW-0472">Membrane</keyword>
<dbReference type="RefSeq" id="WP_147961974.1">
    <property type="nucleotide sequence ID" value="NZ_JARUMK010000001.1"/>
</dbReference>
<reference evidence="2 3" key="1">
    <citation type="submission" date="2023-04" db="EMBL/GenBank/DDBJ databases">
        <title>Genomic diversity of scab-causing Streptomyces spp. in the province of Quebec, Canada.</title>
        <authorList>
            <person name="Biessy A."/>
            <person name="Cadieux M."/>
            <person name="Ciotola M."/>
            <person name="Filion M."/>
        </authorList>
    </citation>
    <scope>NUCLEOTIDE SEQUENCE [LARGE SCALE GENOMIC DNA]</scope>
    <source>
        <strain evidence="2 3">B21-103</strain>
    </source>
</reference>
<sequence>MNEQEKTQARAAARYLGRWVFGTLALGTLAYTVLAVALVGGRGASLPIAIILLAAAVSGAMWLWLKLLDRR</sequence>
<keyword evidence="1" id="KW-1133">Transmembrane helix</keyword>
<evidence type="ECO:0000313" key="3">
    <source>
        <dbReference type="Proteomes" id="UP001382181"/>
    </source>
</evidence>
<accession>A0ABU8A5F4</accession>
<comment type="caution">
    <text evidence="2">The sequence shown here is derived from an EMBL/GenBank/DDBJ whole genome shotgun (WGS) entry which is preliminary data.</text>
</comment>
<organism evidence="2 3">
    <name type="scientific">Streptomyces silvae</name>
    <dbReference type="NCBI Taxonomy" id="2803812"/>
    <lineage>
        <taxon>Bacteria</taxon>
        <taxon>Bacillati</taxon>
        <taxon>Actinomycetota</taxon>
        <taxon>Actinomycetes</taxon>
        <taxon>Kitasatosporales</taxon>
        <taxon>Streptomycetaceae</taxon>
        <taxon>Streptomyces</taxon>
    </lineage>
</organism>
<name>A0ABU8A5F4_9ACTN</name>
<feature type="transmembrane region" description="Helical" evidence="1">
    <location>
        <begin position="20"/>
        <end position="40"/>
    </location>
</feature>
<protein>
    <submittedName>
        <fullName evidence="2">Uncharacterized protein</fullName>
    </submittedName>
</protein>
<evidence type="ECO:0000256" key="1">
    <source>
        <dbReference type="SAM" id="Phobius"/>
    </source>
</evidence>
<proteinExistence type="predicted"/>
<keyword evidence="3" id="KW-1185">Reference proteome</keyword>
<dbReference type="Proteomes" id="UP001382181">
    <property type="component" value="Unassembled WGS sequence"/>
</dbReference>
<feature type="transmembrane region" description="Helical" evidence="1">
    <location>
        <begin position="46"/>
        <end position="65"/>
    </location>
</feature>
<gene>
    <name evidence="2" type="ORF">QBA37_18925</name>
</gene>
<keyword evidence="1" id="KW-0812">Transmembrane</keyword>